<dbReference type="InParanoid" id="E9HKP0"/>
<organism evidence="1 2">
    <name type="scientific">Daphnia pulex</name>
    <name type="common">Water flea</name>
    <dbReference type="NCBI Taxonomy" id="6669"/>
    <lineage>
        <taxon>Eukaryota</taxon>
        <taxon>Metazoa</taxon>
        <taxon>Ecdysozoa</taxon>
        <taxon>Arthropoda</taxon>
        <taxon>Crustacea</taxon>
        <taxon>Branchiopoda</taxon>
        <taxon>Diplostraca</taxon>
        <taxon>Cladocera</taxon>
        <taxon>Anomopoda</taxon>
        <taxon>Daphniidae</taxon>
        <taxon>Daphnia</taxon>
    </lineage>
</organism>
<dbReference type="Proteomes" id="UP000000305">
    <property type="component" value="Unassembled WGS sequence"/>
</dbReference>
<proteinExistence type="predicted"/>
<dbReference type="KEGG" id="dpx:DAPPUDRAFT_261200"/>
<dbReference type="AlphaFoldDB" id="E9HKP0"/>
<gene>
    <name evidence="1" type="ORF">DAPPUDRAFT_261200</name>
</gene>
<keyword evidence="2" id="KW-1185">Reference proteome</keyword>
<evidence type="ECO:0000313" key="1">
    <source>
        <dbReference type="EMBL" id="EFX67690.1"/>
    </source>
</evidence>
<evidence type="ECO:0000313" key="2">
    <source>
        <dbReference type="Proteomes" id="UP000000305"/>
    </source>
</evidence>
<sequence>MIHLLLLGHHRSLRTAMMKMKQACFLNVGLQPQRNTLHSLYQILTVAGFLCVVLPVMQDTLVDEVKELREEIAILIRTCLQRIGNQATTSETFEDLPVSTLSDFQSRKALYARTNPQYAACTDAMLEQETTRTFVRAPGAVRRRDTVTAGTLKERRLTAVADDAVDRDEN</sequence>
<accession>E9HKP0</accession>
<reference evidence="1 2" key="1">
    <citation type="journal article" date="2011" name="Science">
        <title>The ecoresponsive genome of Daphnia pulex.</title>
        <authorList>
            <person name="Colbourne J.K."/>
            <person name="Pfrender M.E."/>
            <person name="Gilbert D."/>
            <person name="Thomas W.K."/>
            <person name="Tucker A."/>
            <person name="Oakley T.H."/>
            <person name="Tokishita S."/>
            <person name="Aerts A."/>
            <person name="Arnold G.J."/>
            <person name="Basu M.K."/>
            <person name="Bauer D.J."/>
            <person name="Caceres C.E."/>
            <person name="Carmel L."/>
            <person name="Casola C."/>
            <person name="Choi J.H."/>
            <person name="Detter J.C."/>
            <person name="Dong Q."/>
            <person name="Dusheyko S."/>
            <person name="Eads B.D."/>
            <person name="Frohlich T."/>
            <person name="Geiler-Samerotte K.A."/>
            <person name="Gerlach D."/>
            <person name="Hatcher P."/>
            <person name="Jogdeo S."/>
            <person name="Krijgsveld J."/>
            <person name="Kriventseva E.V."/>
            <person name="Kultz D."/>
            <person name="Laforsch C."/>
            <person name="Lindquist E."/>
            <person name="Lopez J."/>
            <person name="Manak J.R."/>
            <person name="Muller J."/>
            <person name="Pangilinan J."/>
            <person name="Patwardhan R.P."/>
            <person name="Pitluck S."/>
            <person name="Pritham E.J."/>
            <person name="Rechtsteiner A."/>
            <person name="Rho M."/>
            <person name="Rogozin I.B."/>
            <person name="Sakarya O."/>
            <person name="Salamov A."/>
            <person name="Schaack S."/>
            <person name="Shapiro H."/>
            <person name="Shiga Y."/>
            <person name="Skalitzky C."/>
            <person name="Smith Z."/>
            <person name="Souvorov A."/>
            <person name="Sung W."/>
            <person name="Tang Z."/>
            <person name="Tsuchiya D."/>
            <person name="Tu H."/>
            <person name="Vos H."/>
            <person name="Wang M."/>
            <person name="Wolf Y.I."/>
            <person name="Yamagata H."/>
            <person name="Yamada T."/>
            <person name="Ye Y."/>
            <person name="Shaw J.R."/>
            <person name="Andrews J."/>
            <person name="Crease T.J."/>
            <person name="Tang H."/>
            <person name="Lucas S.M."/>
            <person name="Robertson H.M."/>
            <person name="Bork P."/>
            <person name="Koonin E.V."/>
            <person name="Zdobnov E.M."/>
            <person name="Grigoriev I.V."/>
            <person name="Lynch M."/>
            <person name="Boore J.L."/>
        </authorList>
    </citation>
    <scope>NUCLEOTIDE SEQUENCE [LARGE SCALE GENOMIC DNA]</scope>
</reference>
<name>E9HKP0_DAPPU</name>
<protein>
    <submittedName>
        <fullName evidence="1">Uncharacterized protein</fullName>
    </submittedName>
</protein>
<dbReference type="EMBL" id="GL732670">
    <property type="protein sequence ID" value="EFX67690.1"/>
    <property type="molecule type" value="Genomic_DNA"/>
</dbReference>
<dbReference type="HOGENOM" id="CLU_1572193_0_0_1"/>